<feature type="domain" description="ER membrane protein complex subunit 7 beta-sandwich" evidence="8">
    <location>
        <begin position="74"/>
        <end position="188"/>
    </location>
</feature>
<feature type="compositionally biased region" description="Low complexity" evidence="6">
    <location>
        <begin position="260"/>
        <end position="274"/>
    </location>
</feature>
<evidence type="ECO:0000256" key="7">
    <source>
        <dbReference type="SAM" id="SignalP"/>
    </source>
</evidence>
<feature type="region of interest" description="Disordered" evidence="6">
    <location>
        <begin position="232"/>
        <end position="274"/>
    </location>
</feature>
<dbReference type="InterPro" id="IPR039163">
    <property type="entry name" value="EMC7"/>
</dbReference>
<evidence type="ECO:0000256" key="5">
    <source>
        <dbReference type="ARBA" id="ARBA00023136"/>
    </source>
</evidence>
<evidence type="ECO:0000313" key="9">
    <source>
        <dbReference type="EMBL" id="KAK0551978.1"/>
    </source>
</evidence>
<evidence type="ECO:0000256" key="4">
    <source>
        <dbReference type="ARBA" id="ARBA00022989"/>
    </source>
</evidence>
<dbReference type="GO" id="GO:0072546">
    <property type="term" value="C:EMC complex"/>
    <property type="evidence" value="ECO:0007669"/>
    <property type="project" value="TreeGrafter"/>
</dbReference>
<keyword evidence="2" id="KW-0812">Transmembrane</keyword>
<feature type="chain" id="PRO_5043000201" description="ER membrane protein complex subunit 7 beta-sandwich domain-containing protein" evidence="7">
    <location>
        <begin position="24"/>
        <end position="274"/>
    </location>
</feature>
<evidence type="ECO:0000313" key="10">
    <source>
        <dbReference type="Proteomes" id="UP001176517"/>
    </source>
</evidence>
<dbReference type="PANTHER" id="PTHR13605">
    <property type="entry name" value="ER MEMBRANE PROTEIN COMPLEX SUBUNIT 7"/>
    <property type="match status" value="1"/>
</dbReference>
<keyword evidence="4" id="KW-1133">Transmembrane helix</keyword>
<protein>
    <recommendedName>
        <fullName evidence="8">ER membrane protein complex subunit 7 beta-sandwich domain-containing protein</fullName>
    </recommendedName>
</protein>
<comment type="caution">
    <text evidence="9">The sequence shown here is derived from an EMBL/GenBank/DDBJ whole genome shotgun (WGS) entry which is preliminary data.</text>
</comment>
<dbReference type="EMBL" id="JAPDMZ010000069">
    <property type="protein sequence ID" value="KAK0551978.1"/>
    <property type="molecule type" value="Genomic_DNA"/>
</dbReference>
<keyword evidence="5" id="KW-0472">Membrane</keyword>
<keyword evidence="10" id="KW-1185">Reference proteome</keyword>
<proteinExistence type="predicted"/>
<dbReference type="AlphaFoldDB" id="A0AAN6GSU0"/>
<dbReference type="Proteomes" id="UP001176517">
    <property type="component" value="Unassembled WGS sequence"/>
</dbReference>
<evidence type="ECO:0000256" key="3">
    <source>
        <dbReference type="ARBA" id="ARBA00022729"/>
    </source>
</evidence>
<evidence type="ECO:0000259" key="8">
    <source>
        <dbReference type="Pfam" id="PF09430"/>
    </source>
</evidence>
<dbReference type="InterPro" id="IPR019008">
    <property type="entry name" value="Beta_sandwich_EMC7"/>
</dbReference>
<keyword evidence="3 7" id="KW-0732">Signal</keyword>
<accession>A0AAN6GSU0</accession>
<feature type="signal peptide" evidence="7">
    <location>
        <begin position="1"/>
        <end position="23"/>
    </location>
</feature>
<dbReference type="PANTHER" id="PTHR13605:SF4">
    <property type="entry name" value="ER MEMBRANE PROTEIN COMPLEX SUBUNIT 7"/>
    <property type="match status" value="1"/>
</dbReference>
<comment type="subcellular location">
    <subcellularLocation>
        <location evidence="1">Membrane</location>
        <topology evidence="1">Single-pass membrane protein</topology>
    </subcellularLocation>
</comment>
<evidence type="ECO:0000256" key="2">
    <source>
        <dbReference type="ARBA" id="ARBA00022692"/>
    </source>
</evidence>
<evidence type="ECO:0000256" key="6">
    <source>
        <dbReference type="SAM" id="MobiDB-lite"/>
    </source>
</evidence>
<evidence type="ECO:0000256" key="1">
    <source>
        <dbReference type="ARBA" id="ARBA00004167"/>
    </source>
</evidence>
<reference evidence="9" key="1">
    <citation type="journal article" date="2023" name="PhytoFront">
        <title>Draft Genome Resources of Seven Strains of Tilletia horrida, Causal Agent of Kernel Smut of Rice.</title>
        <authorList>
            <person name="Khanal S."/>
            <person name="Antony Babu S."/>
            <person name="Zhou X.G."/>
        </authorList>
    </citation>
    <scope>NUCLEOTIDE SEQUENCE</scope>
    <source>
        <strain evidence="9">TX6</strain>
    </source>
</reference>
<gene>
    <name evidence="9" type="ORF">OC846_003062</name>
</gene>
<name>A0AAN6GSU0_9BASI</name>
<organism evidence="9 10">
    <name type="scientific">Tilletia horrida</name>
    <dbReference type="NCBI Taxonomy" id="155126"/>
    <lineage>
        <taxon>Eukaryota</taxon>
        <taxon>Fungi</taxon>
        <taxon>Dikarya</taxon>
        <taxon>Basidiomycota</taxon>
        <taxon>Ustilaginomycotina</taxon>
        <taxon>Exobasidiomycetes</taxon>
        <taxon>Tilletiales</taxon>
        <taxon>Tilletiaceae</taxon>
        <taxon>Tilletia</taxon>
    </lineage>
</organism>
<dbReference type="Pfam" id="PF09430">
    <property type="entry name" value="EMC7_beta-sandw"/>
    <property type="match status" value="1"/>
</dbReference>
<sequence>MKLQSLSCFAGAALLALAASVNAIDFRIHLATNQFLTDTAFLHSFSPIVLRRIPEGNAGDESATNKTSTVPKVMKTLAKRDGSAVFSNVPAGAWLLEFQLPYLIFNQYRVDIPDADAISPPPVIGEGITWKGQPAVRVHLRGQSLASTLLAPVLPYPLVVAPIAKQEFYTEPEKFNIKALLANPMILMGGVGMLLIFVVPKLQAQLDPEAQAEMRASQAAMQKKMAAFQSGDIGALFREDPPPPPAPRRAVEGGSGGSAAGVQADSGSGQPRRR</sequence>